<name>A0A4D4JID0_9PSEU</name>
<comment type="caution">
    <text evidence="1">The sequence shown here is derived from an EMBL/GenBank/DDBJ whole genome shotgun (WGS) entry which is preliminary data.</text>
</comment>
<gene>
    <name evidence="1" type="ORF">GTS_52800</name>
</gene>
<accession>A0A4D4JID0</accession>
<reference evidence="2" key="1">
    <citation type="submission" date="2019-04" db="EMBL/GenBank/DDBJ databases">
        <title>Draft genome sequence of Pseudonocardiaceae bacterium SL3-2-4.</title>
        <authorList>
            <person name="Ningsih F."/>
            <person name="Yokota A."/>
            <person name="Sakai Y."/>
            <person name="Nanatani K."/>
            <person name="Yabe S."/>
            <person name="Oetari A."/>
            <person name="Sjamsuridzal W."/>
        </authorList>
    </citation>
    <scope>NUCLEOTIDE SEQUENCE [LARGE SCALE GENOMIC DNA]</scope>
    <source>
        <strain evidence="2">SL3-2-4</strain>
    </source>
</reference>
<dbReference type="OrthoDB" id="5195393at2"/>
<dbReference type="RefSeq" id="WP_137816571.1">
    <property type="nucleotide sequence ID" value="NZ_BJFL01000050.1"/>
</dbReference>
<dbReference type="EMBL" id="BJFL01000050">
    <property type="protein sequence ID" value="GDY33647.1"/>
    <property type="molecule type" value="Genomic_DNA"/>
</dbReference>
<evidence type="ECO:0000313" key="1">
    <source>
        <dbReference type="EMBL" id="GDY33647.1"/>
    </source>
</evidence>
<evidence type="ECO:0000313" key="2">
    <source>
        <dbReference type="Proteomes" id="UP000298860"/>
    </source>
</evidence>
<organism evidence="1 2">
    <name type="scientific">Gandjariella thermophila</name>
    <dbReference type="NCBI Taxonomy" id="1931992"/>
    <lineage>
        <taxon>Bacteria</taxon>
        <taxon>Bacillati</taxon>
        <taxon>Actinomycetota</taxon>
        <taxon>Actinomycetes</taxon>
        <taxon>Pseudonocardiales</taxon>
        <taxon>Pseudonocardiaceae</taxon>
        <taxon>Gandjariella</taxon>
    </lineage>
</organism>
<protein>
    <submittedName>
        <fullName evidence="1">Uncharacterized protein</fullName>
    </submittedName>
</protein>
<dbReference type="Proteomes" id="UP000298860">
    <property type="component" value="Unassembled WGS sequence"/>
</dbReference>
<keyword evidence="2" id="KW-1185">Reference proteome</keyword>
<proteinExistence type="predicted"/>
<dbReference type="AlphaFoldDB" id="A0A4D4JID0"/>
<sequence length="81" mass="8765">MLHGTDIDDPDQPVPVAAGELFAWARLFAELADWLDHAAEATRHDFARFFAGARSTQATAVVLAQASQRIATLLDAEGDRS</sequence>